<keyword evidence="2" id="KW-0012">Acyltransferase</keyword>
<dbReference type="PANTHER" id="PTHR43626:SF4">
    <property type="entry name" value="GCN5-RELATED N-ACETYLTRANSFERASE 2, CHLOROPLASTIC"/>
    <property type="match status" value="1"/>
</dbReference>
<organism evidence="4 5">
    <name type="scientific">Brotonthovivens ammoniilytica</name>
    <dbReference type="NCBI Taxonomy" id="2981725"/>
    <lineage>
        <taxon>Bacteria</taxon>
        <taxon>Bacillati</taxon>
        <taxon>Bacillota</taxon>
        <taxon>Clostridia</taxon>
        <taxon>Lachnospirales</taxon>
        <taxon>Lachnospiraceae</taxon>
        <taxon>Brotonthovivens</taxon>
    </lineage>
</organism>
<proteinExistence type="predicted"/>
<dbReference type="SUPFAM" id="SSF55729">
    <property type="entry name" value="Acyl-CoA N-acyltransferases (Nat)"/>
    <property type="match status" value="1"/>
</dbReference>
<dbReference type="Proteomes" id="UP001652442">
    <property type="component" value="Unassembled WGS sequence"/>
</dbReference>
<keyword evidence="5" id="KW-1185">Reference proteome</keyword>
<evidence type="ECO:0000256" key="2">
    <source>
        <dbReference type="ARBA" id="ARBA00023315"/>
    </source>
</evidence>
<evidence type="ECO:0000313" key="5">
    <source>
        <dbReference type="Proteomes" id="UP001652442"/>
    </source>
</evidence>
<dbReference type="PROSITE" id="PS51186">
    <property type="entry name" value="GNAT"/>
    <property type="match status" value="1"/>
</dbReference>
<dbReference type="InterPro" id="IPR000182">
    <property type="entry name" value="GNAT_dom"/>
</dbReference>
<evidence type="ECO:0000259" key="3">
    <source>
        <dbReference type="PROSITE" id="PS51186"/>
    </source>
</evidence>
<dbReference type="Pfam" id="PF00583">
    <property type="entry name" value="Acetyltransf_1"/>
    <property type="match status" value="1"/>
</dbReference>
<evidence type="ECO:0000313" key="4">
    <source>
        <dbReference type="EMBL" id="MCU6761201.1"/>
    </source>
</evidence>
<name>A0ABT2TH22_9FIRM</name>
<dbReference type="CDD" id="cd04301">
    <property type="entry name" value="NAT_SF"/>
    <property type="match status" value="1"/>
</dbReference>
<reference evidence="4 5" key="1">
    <citation type="journal article" date="2021" name="ISME Commun">
        <title>Automated analysis of genomic sequences facilitates high-throughput and comprehensive description of bacteria.</title>
        <authorList>
            <person name="Hitch T.C.A."/>
        </authorList>
    </citation>
    <scope>NUCLEOTIDE SEQUENCE [LARGE SCALE GENOMIC DNA]</scope>
    <source>
        <strain evidence="4 5">Sanger_109</strain>
    </source>
</reference>
<gene>
    <name evidence="4" type="ORF">OCV88_02470</name>
</gene>
<feature type="domain" description="N-acetyltransferase" evidence="3">
    <location>
        <begin position="3"/>
        <end position="133"/>
    </location>
</feature>
<evidence type="ECO:0000256" key="1">
    <source>
        <dbReference type="ARBA" id="ARBA00022679"/>
    </source>
</evidence>
<dbReference type="InterPro" id="IPR016181">
    <property type="entry name" value="Acyl_CoA_acyltransferase"/>
</dbReference>
<comment type="caution">
    <text evidence="4">The sequence shown here is derived from an EMBL/GenBank/DDBJ whole genome shotgun (WGS) entry which is preliminary data.</text>
</comment>
<dbReference type="InterPro" id="IPR045039">
    <property type="entry name" value="NSI-like"/>
</dbReference>
<keyword evidence="1" id="KW-0808">Transferase</keyword>
<dbReference type="EMBL" id="JAOQJQ010000001">
    <property type="protein sequence ID" value="MCU6761201.1"/>
    <property type="molecule type" value="Genomic_DNA"/>
</dbReference>
<dbReference type="RefSeq" id="WP_158424047.1">
    <property type="nucleotide sequence ID" value="NZ_JAOQJQ010000001.1"/>
</dbReference>
<protein>
    <submittedName>
        <fullName evidence="4">GNAT family N-acetyltransferase</fullName>
    </submittedName>
</protein>
<accession>A0ABT2TH22</accession>
<dbReference type="PANTHER" id="PTHR43626">
    <property type="entry name" value="ACYL-COA N-ACYLTRANSFERASE"/>
    <property type="match status" value="1"/>
</dbReference>
<dbReference type="Gene3D" id="3.40.630.30">
    <property type="match status" value="1"/>
</dbReference>
<sequence length="133" mass="15139">MEITYTCKRQFSQKQLEELFLAVHWDSGKYPTRLYKALQNYETVITAWEGQNLAGLLGAIGDGGMTAYIHYVLVHPVYQGKGIGKKLVGLAKERYKDNLCVVLIAEHSGLIDFYEKEDFVHSQDSAAMYIKKM</sequence>